<sequence length="379" mass="40806">MCPIRVETTIGEVVTLLPAGLSRVVLHRWAVEPRESGVATYTDPFGAGRTTAWPYVRWTSEEREIGFPATALVPSWIARTPPGTWLEIELRARTTSGALTKWYVMARWAEGDADIHRTSLPGQGDGDGDVAVDTFVAARPVTAYRIRVTLHGEGARVGSIGVMASAVRPGSRPSAPGTAGVELDVPPRSQKSHSGHYPEWDGGGDSWCGPASLAMVLGYWGRGPAPAELSWVRPGDPCPSVDHAARDVYDHSYQGTGNWPFCVAYAGRYGLEGFVTRLRSLNELERFISAAIPVITSQSFRDHELPGSGYSTSGNLMVVVGFTPEGDVVVNDPAAPTDDTVRRIYPRAAFEGVWQRGSGGIVHVVHPPGIPLPDSEGNW</sequence>
<dbReference type="Proteomes" id="UP000650628">
    <property type="component" value="Unassembled WGS sequence"/>
</dbReference>
<evidence type="ECO:0000313" key="3">
    <source>
        <dbReference type="EMBL" id="GII27954.1"/>
    </source>
</evidence>
<keyword evidence="4" id="KW-1185">Reference proteome</keyword>
<dbReference type="EMBL" id="BOOO01000007">
    <property type="protein sequence ID" value="GII27954.1"/>
    <property type="molecule type" value="Genomic_DNA"/>
</dbReference>
<name>A0A8J3TKS0_9ACTN</name>
<proteinExistence type="predicted"/>
<dbReference type="InterPro" id="IPR039564">
    <property type="entry name" value="Peptidase_C39-like"/>
</dbReference>
<dbReference type="AlphaFoldDB" id="A0A8J3TKS0"/>
<evidence type="ECO:0000313" key="4">
    <source>
        <dbReference type="Proteomes" id="UP000650628"/>
    </source>
</evidence>
<dbReference type="Gene3D" id="3.90.70.10">
    <property type="entry name" value="Cysteine proteinases"/>
    <property type="match status" value="1"/>
</dbReference>
<feature type="region of interest" description="Disordered" evidence="1">
    <location>
        <begin position="168"/>
        <end position="200"/>
    </location>
</feature>
<protein>
    <submittedName>
        <fullName evidence="3">Membrane protein</fullName>
    </submittedName>
</protein>
<evidence type="ECO:0000256" key="1">
    <source>
        <dbReference type="SAM" id="MobiDB-lite"/>
    </source>
</evidence>
<dbReference type="CDD" id="cd02549">
    <property type="entry name" value="Peptidase_C39A"/>
    <property type="match status" value="1"/>
</dbReference>
<gene>
    <name evidence="3" type="ORF">Pmi06nite_13960</name>
</gene>
<feature type="domain" description="Peptidase C39-like" evidence="2">
    <location>
        <begin position="183"/>
        <end position="334"/>
    </location>
</feature>
<dbReference type="Pfam" id="PF13529">
    <property type="entry name" value="Peptidase_C39_2"/>
    <property type="match status" value="1"/>
</dbReference>
<organism evidence="3 4">
    <name type="scientific">Planotetraspora mira</name>
    <dbReference type="NCBI Taxonomy" id="58121"/>
    <lineage>
        <taxon>Bacteria</taxon>
        <taxon>Bacillati</taxon>
        <taxon>Actinomycetota</taxon>
        <taxon>Actinomycetes</taxon>
        <taxon>Streptosporangiales</taxon>
        <taxon>Streptosporangiaceae</taxon>
        <taxon>Planotetraspora</taxon>
    </lineage>
</organism>
<dbReference type="InterPro" id="IPR039563">
    <property type="entry name" value="Peptidase_C39_single_dom"/>
</dbReference>
<comment type="caution">
    <text evidence="3">The sequence shown here is derived from an EMBL/GenBank/DDBJ whole genome shotgun (WGS) entry which is preliminary data.</text>
</comment>
<evidence type="ECO:0000259" key="2">
    <source>
        <dbReference type="Pfam" id="PF13529"/>
    </source>
</evidence>
<accession>A0A8J3TKS0</accession>
<reference evidence="3 4" key="1">
    <citation type="submission" date="2021-01" db="EMBL/GenBank/DDBJ databases">
        <title>Whole genome shotgun sequence of Planotetraspora mira NBRC 15435.</title>
        <authorList>
            <person name="Komaki H."/>
            <person name="Tamura T."/>
        </authorList>
    </citation>
    <scope>NUCLEOTIDE SEQUENCE [LARGE SCALE GENOMIC DNA]</scope>
    <source>
        <strain evidence="3 4">NBRC 15435</strain>
    </source>
</reference>